<comment type="similarity">
    <text evidence="1">Belongs to the heat shock protein 90 family.</text>
</comment>
<dbReference type="Proteomes" id="UP000326367">
    <property type="component" value="Unassembled WGS sequence"/>
</dbReference>
<keyword evidence="7" id="KW-1185">Reference proteome</keyword>
<evidence type="ECO:0000256" key="2">
    <source>
        <dbReference type="ARBA" id="ARBA00022741"/>
    </source>
</evidence>
<reference evidence="6 7" key="1">
    <citation type="journal article" date="2020" name="Antonie Van Leeuwenhoek">
        <title>Stenotrophomonas cyclobalanopsidis sp. nov., isolated from the leaf spot disease of Cyclobalanopsis patelliformis.</title>
        <authorList>
            <person name="Bian D.R."/>
            <person name="Xue H."/>
            <person name="Piao C.G."/>
            <person name="Li Y."/>
        </authorList>
    </citation>
    <scope>NUCLEOTIDE SEQUENCE [LARGE SCALE GENOMIC DNA]</scope>
    <source>
        <strain evidence="6 7">TPQG1-4</strain>
    </source>
</reference>
<evidence type="ECO:0000256" key="1">
    <source>
        <dbReference type="ARBA" id="ARBA00008239"/>
    </source>
</evidence>
<dbReference type="InterPro" id="IPR036890">
    <property type="entry name" value="HATPase_C_sf"/>
</dbReference>
<sequence length="1026" mass="116226">MDNLTHAERMAIEATRLPAFPINVDEIRKNVELLLGEFGRYGFFDEYTDHSFKHVRGMLAALDWVIPASAKQRLTRGDWLFLTLAIYFHDLGLLISRAEYSHRNEDAEFRKFVELPPIQGKELEEYRAKLSRLPSEQQDRVNYQEYVRFNHGKRVKAWIEGALLDNNDNSAEMRKVIAGLIGKLSSSARGDLARLCNSHTQDDIEDTEKYRLFKPYGQSKDEAVNLQYVAIILRTVDLIHITEDRAPSVLYQLISPSDPLSQLEWQRQSAVVSVIAATARDKDGQADASLESDTIQVHAHFRESGGFFGLTNYLSYVRSQLRASYDANRKSANQIPDAPRFPWRDVDDSRVEAEGFLTRIFEFELDQQRILDLLTGHTLYNDANVVLRELTQNALDAVRLQANIEGKSAREIGKISINWNSRERVLEIIDNGTGMTQEVIERHLLKVGSSRYQDARFREEYPEFSSISRFGIGVLSAFMVSDNVEITTCALSEDQARTITLRSVHGKYLIKLHDKIRDRSEIDVYPHGTRVRLGIRPTAKIGDITQIARSWLVFPACQVSVKIDSDEVVNIGYLNPKEALEDLLRSHFQGGSRDFEVKECSAPGVDMAYLMVRDELFKDWSFVSTPDSRIHMYSDEPYSPISTCVEGVAVDFSTPGFNSKTIVAVVNATGKNAPKTNVARSALEDTEEYRDMLTKVYGLYSRHVSDEVERLSGTTDYSTSRAIQQAPFILSSLISNGDSVVQAGLLDEQLSAVKMLIGEKDGKRSAVSISDLESIGEFWRVESPLISSVEQFVRESPRDISAESILERLQDASYRLPNGLTISSGGNSPYIDKAVRRKFDPVEIVANVNLRRLSVRWAKITNGRRWMSSEEIYSTAARVDRAFWERFHISRREMGGGRSESIQISIPLQEVIVSGMDGFGAVQLGRETFLSPEDSVAIFLRAQCSIMDDLQVRRLCVYVHLMELFYAHYQSFDSAYLSSNLTRVMSTFGMDMGTEIIDVSAFAEAISGSTIRYFDPYAWRRRLEEA</sequence>
<keyword evidence="3" id="KW-0067">ATP-binding</keyword>
<comment type="caution">
    <text evidence="6">The sequence shown here is derived from an EMBL/GenBank/DDBJ whole genome shotgun (WGS) entry which is preliminary data.</text>
</comment>
<evidence type="ECO:0000256" key="4">
    <source>
        <dbReference type="ARBA" id="ARBA00023186"/>
    </source>
</evidence>
<dbReference type="RefSeq" id="WP_150455097.1">
    <property type="nucleotide sequence ID" value="NZ_VYKI01000016.1"/>
</dbReference>
<dbReference type="EMBL" id="VYKI01000016">
    <property type="protein sequence ID" value="KAA8996511.1"/>
    <property type="molecule type" value="Genomic_DNA"/>
</dbReference>
<keyword evidence="4" id="KW-0143">Chaperone</keyword>
<feature type="domain" description="HD-CE" evidence="5">
    <location>
        <begin position="44"/>
        <end position="322"/>
    </location>
</feature>
<evidence type="ECO:0000313" key="7">
    <source>
        <dbReference type="Proteomes" id="UP000326367"/>
    </source>
</evidence>
<dbReference type="PRINTS" id="PR00775">
    <property type="entry name" value="HEATSHOCK90"/>
</dbReference>
<name>A0ABQ6SZ28_9GAMM</name>
<dbReference type="InterPro" id="IPR020575">
    <property type="entry name" value="Hsp90_N"/>
</dbReference>
<proteinExistence type="inferred from homology"/>
<keyword evidence="2" id="KW-0547">Nucleotide-binding</keyword>
<accession>A0ABQ6SZ28</accession>
<organism evidence="6 7">
    <name type="scientific">Stenotrophomonas cyclobalanopsidis</name>
    <dbReference type="NCBI Taxonomy" id="2771362"/>
    <lineage>
        <taxon>Bacteria</taxon>
        <taxon>Pseudomonadati</taxon>
        <taxon>Pseudomonadota</taxon>
        <taxon>Gammaproteobacteria</taxon>
        <taxon>Lysobacterales</taxon>
        <taxon>Lysobacteraceae</taxon>
        <taxon>Stenotrophomonas</taxon>
    </lineage>
</organism>
<evidence type="ECO:0000256" key="3">
    <source>
        <dbReference type="ARBA" id="ARBA00022840"/>
    </source>
</evidence>
<gene>
    <name evidence="6" type="ORF">FJU31_12865</name>
</gene>
<dbReference type="InterPro" id="IPR001404">
    <property type="entry name" value="Hsp90_fam"/>
</dbReference>
<dbReference type="InterPro" id="IPR056471">
    <property type="entry name" value="HD-CE"/>
</dbReference>
<protein>
    <recommendedName>
        <fullName evidence="5">HD-CE domain-containing protein</fullName>
    </recommendedName>
</protein>
<evidence type="ECO:0000313" key="6">
    <source>
        <dbReference type="EMBL" id="KAA8996511.1"/>
    </source>
</evidence>
<dbReference type="Gene3D" id="3.30.565.10">
    <property type="entry name" value="Histidine kinase-like ATPase, C-terminal domain"/>
    <property type="match status" value="1"/>
</dbReference>
<dbReference type="PANTHER" id="PTHR11528">
    <property type="entry name" value="HEAT SHOCK PROTEIN 90 FAMILY MEMBER"/>
    <property type="match status" value="1"/>
</dbReference>
<dbReference type="SUPFAM" id="SSF55874">
    <property type="entry name" value="ATPase domain of HSP90 chaperone/DNA topoisomerase II/histidine kinase"/>
    <property type="match status" value="1"/>
</dbReference>
<evidence type="ECO:0000259" key="5">
    <source>
        <dbReference type="Pfam" id="PF24391"/>
    </source>
</evidence>
<dbReference type="Pfam" id="PF13589">
    <property type="entry name" value="HATPase_c_3"/>
    <property type="match status" value="1"/>
</dbReference>
<dbReference type="Pfam" id="PF24391">
    <property type="entry name" value="HD-CE"/>
    <property type="match status" value="1"/>
</dbReference>